<feature type="compositionally biased region" description="Low complexity" evidence="1">
    <location>
        <begin position="80"/>
        <end position="90"/>
    </location>
</feature>
<feature type="compositionally biased region" description="Polar residues" evidence="1">
    <location>
        <begin position="61"/>
        <end position="79"/>
    </location>
</feature>
<feature type="compositionally biased region" description="Basic and acidic residues" evidence="1">
    <location>
        <begin position="249"/>
        <end position="277"/>
    </location>
</feature>
<protein>
    <submittedName>
        <fullName evidence="2">Uncharacterized protein</fullName>
    </submittedName>
</protein>
<feature type="compositionally biased region" description="Basic and acidic residues" evidence="1">
    <location>
        <begin position="201"/>
        <end position="235"/>
    </location>
</feature>
<feature type="region of interest" description="Disordered" evidence="1">
    <location>
        <begin position="1"/>
        <end position="320"/>
    </location>
</feature>
<accession>A0A0G4HWV0</accession>
<reference evidence="2" key="1">
    <citation type="submission" date="2014-11" db="EMBL/GenBank/DDBJ databases">
        <authorList>
            <person name="Otto D Thomas"/>
            <person name="Naeem Raeece"/>
        </authorList>
    </citation>
    <scope>NUCLEOTIDE SEQUENCE</scope>
</reference>
<feature type="compositionally biased region" description="Polar residues" evidence="1">
    <location>
        <begin position="173"/>
        <end position="184"/>
    </location>
</feature>
<dbReference type="EMBL" id="CDMZ01004200">
    <property type="protein sequence ID" value="CEM48968.1"/>
    <property type="molecule type" value="Genomic_DNA"/>
</dbReference>
<dbReference type="VEuPathDB" id="CryptoDB:Cvel_9137"/>
<proteinExistence type="predicted"/>
<organism evidence="2">
    <name type="scientific">Chromera velia CCMP2878</name>
    <dbReference type="NCBI Taxonomy" id="1169474"/>
    <lineage>
        <taxon>Eukaryota</taxon>
        <taxon>Sar</taxon>
        <taxon>Alveolata</taxon>
        <taxon>Colpodellida</taxon>
        <taxon>Chromeraceae</taxon>
        <taxon>Chromera</taxon>
    </lineage>
</organism>
<feature type="compositionally biased region" description="Polar residues" evidence="1">
    <location>
        <begin position="21"/>
        <end position="50"/>
    </location>
</feature>
<gene>
    <name evidence="2" type="ORF">Cvel_9137</name>
</gene>
<evidence type="ECO:0000313" key="2">
    <source>
        <dbReference type="EMBL" id="CEM48968.1"/>
    </source>
</evidence>
<feature type="compositionally biased region" description="Pro residues" evidence="1">
    <location>
        <begin position="239"/>
        <end position="248"/>
    </location>
</feature>
<dbReference type="AlphaFoldDB" id="A0A0G4HWV0"/>
<feature type="compositionally biased region" description="Pro residues" evidence="1">
    <location>
        <begin position="130"/>
        <end position="144"/>
    </location>
</feature>
<name>A0A0G4HWV0_9ALVE</name>
<sequence length="388" mass="44130">MQQSNYTSRGRTRGEAGANSGFRSQQRPQEYGRSVTQIGSRSPTPSGNMHSSRRPDYSGDFHQTPTRQQLSSQAAPNTVPTGGRPPGRTGAFAQSARQEGPYRKEHDVQYSPRHKPGRFAKSAPIRSQHSPPPPGPSPRYPPSPPRERRSFHSNTGPQPPPSAYHQEYRQDHNYSPQRHPSNGSFRRIESFDSRPPPAFPSRDRHPQREMSFEEQRRRRDDEAFYREREFEEQRWRSFPSPPPPPPRPHVYEYTDLDSRQGRREKGGDGWEGEHSRDLPPTSGEMSDPPEKAASKKKGFWNREKDTEKENEKEKGEGAKQPVLAGDDPMILYLFCCFGMSCMPPVMLCDAYGLLNEKCEFDDGIVATSSTNPRADLSGTSFTEAWQRM</sequence>
<evidence type="ECO:0000256" key="1">
    <source>
        <dbReference type="SAM" id="MobiDB-lite"/>
    </source>
</evidence>
<feature type="compositionally biased region" description="Basic and acidic residues" evidence="1">
    <location>
        <begin position="300"/>
        <end position="317"/>
    </location>
</feature>